<keyword evidence="1" id="KW-1133">Transmembrane helix</keyword>
<evidence type="ECO:0008006" key="4">
    <source>
        <dbReference type="Google" id="ProtNLM"/>
    </source>
</evidence>
<sequence length="160" mass="18671">MNREIRTEALLQINTTYRRFMIGSSVVIFVSALYFMMHTTYSGVIAVVSLIPTLFFEWKQTVLYLQFNDDWTYRRLIKLQFSSLVFTFILLFSLIALFLTGQVHKDVLMWAIVIGAPPSVLLPLWIDRKLLKLDPEHVTSNMLAKANREKLKRRLDGIND</sequence>
<name>A0ABY5FMI0_9BACL</name>
<dbReference type="RefSeq" id="WP_255177116.1">
    <property type="nucleotide sequence ID" value="NZ_CP101462.1"/>
</dbReference>
<feature type="transmembrane region" description="Helical" evidence="1">
    <location>
        <begin position="107"/>
        <end position="126"/>
    </location>
</feature>
<feature type="transmembrane region" description="Helical" evidence="1">
    <location>
        <begin position="79"/>
        <end position="101"/>
    </location>
</feature>
<gene>
    <name evidence="2" type="ORF">NMQ00_13630</name>
</gene>
<accession>A0ABY5FMI0</accession>
<keyword evidence="3" id="KW-1185">Reference proteome</keyword>
<keyword evidence="1" id="KW-0812">Transmembrane</keyword>
<dbReference type="EMBL" id="CP101462">
    <property type="protein sequence ID" value="UTT42554.1"/>
    <property type="molecule type" value="Genomic_DNA"/>
</dbReference>
<proteinExistence type="predicted"/>
<keyword evidence="1" id="KW-0472">Membrane</keyword>
<evidence type="ECO:0000313" key="3">
    <source>
        <dbReference type="Proteomes" id="UP001060325"/>
    </source>
</evidence>
<evidence type="ECO:0000256" key="1">
    <source>
        <dbReference type="SAM" id="Phobius"/>
    </source>
</evidence>
<organism evidence="2 3">
    <name type="scientific">Exiguobacterium aurantiacum</name>
    <dbReference type="NCBI Taxonomy" id="33987"/>
    <lineage>
        <taxon>Bacteria</taxon>
        <taxon>Bacillati</taxon>
        <taxon>Bacillota</taxon>
        <taxon>Bacilli</taxon>
        <taxon>Bacillales</taxon>
        <taxon>Bacillales Family XII. Incertae Sedis</taxon>
        <taxon>Exiguobacterium</taxon>
    </lineage>
</organism>
<dbReference type="Proteomes" id="UP001060325">
    <property type="component" value="Chromosome"/>
</dbReference>
<feature type="transmembrane region" description="Helical" evidence="1">
    <location>
        <begin position="20"/>
        <end position="37"/>
    </location>
</feature>
<protein>
    <recommendedName>
        <fullName evidence="4">Integral membrane protein</fullName>
    </recommendedName>
</protein>
<reference evidence="2" key="1">
    <citation type="submission" date="2022-07" db="EMBL/GenBank/DDBJ databases">
        <title>Complete genome of CX2.</title>
        <authorList>
            <person name="Cao G."/>
        </authorList>
    </citation>
    <scope>NUCLEOTIDE SEQUENCE</scope>
    <source>
        <strain evidence="2">CX2</strain>
    </source>
</reference>
<feature type="transmembrane region" description="Helical" evidence="1">
    <location>
        <begin position="43"/>
        <end position="67"/>
    </location>
</feature>
<evidence type="ECO:0000313" key="2">
    <source>
        <dbReference type="EMBL" id="UTT42554.1"/>
    </source>
</evidence>